<dbReference type="Gene3D" id="3.30.565.10">
    <property type="entry name" value="Histidine kinase-like ATPase, C-terminal domain"/>
    <property type="match status" value="1"/>
</dbReference>
<dbReference type="GO" id="GO:0016020">
    <property type="term" value="C:membrane"/>
    <property type="evidence" value="ECO:0007669"/>
    <property type="project" value="UniProtKB-SubCell"/>
</dbReference>
<feature type="transmembrane region" description="Helical" evidence="10">
    <location>
        <begin position="177"/>
        <end position="196"/>
    </location>
</feature>
<dbReference type="PROSITE" id="PS50885">
    <property type="entry name" value="HAMP"/>
    <property type="match status" value="1"/>
</dbReference>
<evidence type="ECO:0000256" key="7">
    <source>
        <dbReference type="ARBA" id="ARBA00022777"/>
    </source>
</evidence>
<evidence type="ECO:0000259" key="11">
    <source>
        <dbReference type="PROSITE" id="PS50109"/>
    </source>
</evidence>
<sequence length="501" mass="55484">MFASTWLQRFNAWKPRHGQPLMLRSLLLRSAWLPAAITAILLVCSLALLVGASWRSLERLDPIHAHQLHLYRLQDLGLRLQEALVESLDTSADSGDVDFGALRRDLDRLLGGDDSLVQDTPSRLRRARILLDDLKRNPRTALIAALGELRTALVSEYRAHDTLLRDVQNNALLELRVSSALTVVIPLLGLMLLFLLRRRILLPLNNLRDLMAHLARQEYRSAATENVTPVLLPVFENYNHMVERLQELERHHRERQESLEAAVHRATATLLQQQRELARSERLAAVGEVAAGVAHELRNPLAGVQMALSGLHRDLTDAGHRDRIELILGEIKRLSRLLNDLLGQARTPPEPPVAVDLGRTLEELLELVRLQVPARVRLDAEVTPGLCCRLPEAGLRQAILNLLLNAAQAIGDREGHIHVTAACEAGQLRLSVADDGPGLPAELLQDGVRAFASWREGGTGLGLAMVQRFAREQDGRLELGAREPGGACVSLLLRCGTNADE</sequence>
<dbReference type="SMART" id="SM00388">
    <property type="entry name" value="HisKA"/>
    <property type="match status" value="1"/>
</dbReference>
<evidence type="ECO:0000259" key="12">
    <source>
        <dbReference type="PROSITE" id="PS50885"/>
    </source>
</evidence>
<evidence type="ECO:0000256" key="2">
    <source>
        <dbReference type="ARBA" id="ARBA00004370"/>
    </source>
</evidence>
<dbReference type="Proteomes" id="UP000252707">
    <property type="component" value="Unassembled WGS sequence"/>
</dbReference>
<dbReference type="OrthoDB" id="1931120at2"/>
<dbReference type="PANTHER" id="PTHR43065">
    <property type="entry name" value="SENSOR HISTIDINE KINASE"/>
    <property type="match status" value="1"/>
</dbReference>
<dbReference type="InterPro" id="IPR036097">
    <property type="entry name" value="HisK_dim/P_sf"/>
</dbReference>
<dbReference type="Pfam" id="PF02518">
    <property type="entry name" value="HATPase_c"/>
    <property type="match status" value="1"/>
</dbReference>
<proteinExistence type="predicted"/>
<evidence type="ECO:0000256" key="10">
    <source>
        <dbReference type="SAM" id="Phobius"/>
    </source>
</evidence>
<dbReference type="PANTHER" id="PTHR43065:SF10">
    <property type="entry name" value="PEROXIDE STRESS-ACTIVATED HISTIDINE KINASE MAK3"/>
    <property type="match status" value="1"/>
</dbReference>
<dbReference type="Gene3D" id="1.10.287.130">
    <property type="match status" value="1"/>
</dbReference>
<gene>
    <name evidence="13" type="ORF">DFQ59_102265</name>
</gene>
<keyword evidence="10" id="KW-1133">Transmembrane helix</keyword>
<dbReference type="InterPro" id="IPR036890">
    <property type="entry name" value="HATPase_C_sf"/>
</dbReference>
<dbReference type="InterPro" id="IPR005467">
    <property type="entry name" value="His_kinase_dom"/>
</dbReference>
<dbReference type="Pfam" id="PF00512">
    <property type="entry name" value="HisKA"/>
    <property type="match status" value="1"/>
</dbReference>
<dbReference type="InterPro" id="IPR003660">
    <property type="entry name" value="HAMP_dom"/>
</dbReference>
<organism evidence="13 14">
    <name type="scientific">Thioalbus denitrificans</name>
    <dbReference type="NCBI Taxonomy" id="547122"/>
    <lineage>
        <taxon>Bacteria</taxon>
        <taxon>Pseudomonadati</taxon>
        <taxon>Pseudomonadota</taxon>
        <taxon>Gammaproteobacteria</taxon>
        <taxon>Chromatiales</taxon>
        <taxon>Ectothiorhodospiraceae</taxon>
        <taxon>Thioalbus</taxon>
    </lineage>
</organism>
<feature type="domain" description="HAMP" evidence="12">
    <location>
        <begin position="198"/>
        <end position="250"/>
    </location>
</feature>
<protein>
    <recommendedName>
        <fullName evidence="3">histidine kinase</fullName>
        <ecNumber evidence="3">2.7.13.3</ecNumber>
    </recommendedName>
</protein>
<keyword evidence="9" id="KW-0902">Two-component regulatory system</keyword>
<comment type="caution">
    <text evidence="13">The sequence shown here is derived from an EMBL/GenBank/DDBJ whole genome shotgun (WGS) entry which is preliminary data.</text>
</comment>
<evidence type="ECO:0000313" key="13">
    <source>
        <dbReference type="EMBL" id="RCX31918.1"/>
    </source>
</evidence>
<dbReference type="SUPFAM" id="SSF55874">
    <property type="entry name" value="ATPase domain of HSP90 chaperone/DNA topoisomerase II/histidine kinase"/>
    <property type="match status" value="1"/>
</dbReference>
<evidence type="ECO:0000313" key="14">
    <source>
        <dbReference type="Proteomes" id="UP000252707"/>
    </source>
</evidence>
<dbReference type="PRINTS" id="PR00344">
    <property type="entry name" value="BCTRLSENSOR"/>
</dbReference>
<dbReference type="InterPro" id="IPR004358">
    <property type="entry name" value="Sig_transdc_His_kin-like_C"/>
</dbReference>
<feature type="domain" description="Histidine kinase" evidence="11">
    <location>
        <begin position="292"/>
        <end position="497"/>
    </location>
</feature>
<comment type="catalytic activity">
    <reaction evidence="1">
        <text>ATP + protein L-histidine = ADP + protein N-phospho-L-histidine.</text>
        <dbReference type="EC" id="2.7.13.3"/>
    </reaction>
</comment>
<keyword evidence="14" id="KW-1185">Reference proteome</keyword>
<evidence type="ECO:0000256" key="5">
    <source>
        <dbReference type="ARBA" id="ARBA00022679"/>
    </source>
</evidence>
<evidence type="ECO:0000256" key="8">
    <source>
        <dbReference type="ARBA" id="ARBA00022840"/>
    </source>
</evidence>
<dbReference type="EMBL" id="QPJY01000002">
    <property type="protein sequence ID" value="RCX31918.1"/>
    <property type="molecule type" value="Genomic_DNA"/>
</dbReference>
<keyword evidence="7 13" id="KW-0418">Kinase</keyword>
<accession>A0A369CFA0</accession>
<evidence type="ECO:0000256" key="6">
    <source>
        <dbReference type="ARBA" id="ARBA00022741"/>
    </source>
</evidence>
<evidence type="ECO:0000256" key="1">
    <source>
        <dbReference type="ARBA" id="ARBA00000085"/>
    </source>
</evidence>
<dbReference type="PROSITE" id="PS50109">
    <property type="entry name" value="HIS_KIN"/>
    <property type="match status" value="1"/>
</dbReference>
<dbReference type="SUPFAM" id="SSF47384">
    <property type="entry name" value="Homodimeric domain of signal transducing histidine kinase"/>
    <property type="match status" value="1"/>
</dbReference>
<reference evidence="13 14" key="1">
    <citation type="submission" date="2018-07" db="EMBL/GenBank/DDBJ databases">
        <title>Genomic Encyclopedia of Type Strains, Phase IV (KMG-IV): sequencing the most valuable type-strain genomes for metagenomic binning, comparative biology and taxonomic classification.</title>
        <authorList>
            <person name="Goeker M."/>
        </authorList>
    </citation>
    <scope>NUCLEOTIDE SEQUENCE [LARGE SCALE GENOMIC DNA]</scope>
    <source>
        <strain evidence="13 14">DSM 26407</strain>
    </source>
</reference>
<dbReference type="GO" id="GO:0000155">
    <property type="term" value="F:phosphorelay sensor kinase activity"/>
    <property type="evidence" value="ECO:0007669"/>
    <property type="project" value="InterPro"/>
</dbReference>
<keyword evidence="6" id="KW-0547">Nucleotide-binding</keyword>
<comment type="subcellular location">
    <subcellularLocation>
        <location evidence="2">Membrane</location>
    </subcellularLocation>
</comment>
<dbReference type="InterPro" id="IPR003594">
    <property type="entry name" value="HATPase_dom"/>
</dbReference>
<feature type="transmembrane region" description="Helical" evidence="10">
    <location>
        <begin position="31"/>
        <end position="54"/>
    </location>
</feature>
<dbReference type="AlphaFoldDB" id="A0A369CFA0"/>
<dbReference type="CDD" id="cd00082">
    <property type="entry name" value="HisKA"/>
    <property type="match status" value="1"/>
</dbReference>
<dbReference type="SMART" id="SM00387">
    <property type="entry name" value="HATPase_c"/>
    <property type="match status" value="1"/>
</dbReference>
<keyword evidence="8" id="KW-0067">ATP-binding</keyword>
<dbReference type="InterPro" id="IPR003661">
    <property type="entry name" value="HisK_dim/P_dom"/>
</dbReference>
<evidence type="ECO:0000256" key="3">
    <source>
        <dbReference type="ARBA" id="ARBA00012438"/>
    </source>
</evidence>
<keyword evidence="10" id="KW-0472">Membrane</keyword>
<name>A0A369CFA0_9GAMM</name>
<evidence type="ECO:0000256" key="9">
    <source>
        <dbReference type="ARBA" id="ARBA00023012"/>
    </source>
</evidence>
<keyword evidence="5" id="KW-0808">Transferase</keyword>
<keyword evidence="4" id="KW-0597">Phosphoprotein</keyword>
<dbReference type="EC" id="2.7.13.3" evidence="3"/>
<evidence type="ECO:0000256" key="4">
    <source>
        <dbReference type="ARBA" id="ARBA00022553"/>
    </source>
</evidence>
<keyword evidence="10" id="KW-0812">Transmembrane</keyword>
<dbReference type="GO" id="GO:0005524">
    <property type="term" value="F:ATP binding"/>
    <property type="evidence" value="ECO:0007669"/>
    <property type="project" value="UniProtKB-KW"/>
</dbReference>